<accession>A0A0A9DQX8</accession>
<protein>
    <submittedName>
        <fullName evidence="1">Uncharacterized protein</fullName>
    </submittedName>
</protein>
<reference evidence="1" key="1">
    <citation type="submission" date="2014-09" db="EMBL/GenBank/DDBJ databases">
        <authorList>
            <person name="Magalhaes I.L.F."/>
            <person name="Oliveira U."/>
            <person name="Santos F.R."/>
            <person name="Vidigal T.H.D.A."/>
            <person name="Brescovit A.D."/>
            <person name="Santos A.J."/>
        </authorList>
    </citation>
    <scope>NUCLEOTIDE SEQUENCE</scope>
    <source>
        <tissue evidence="1">Shoot tissue taken approximately 20 cm above the soil surface</tissue>
    </source>
</reference>
<reference evidence="1" key="2">
    <citation type="journal article" date="2015" name="Data Brief">
        <title>Shoot transcriptome of the giant reed, Arundo donax.</title>
        <authorList>
            <person name="Barrero R.A."/>
            <person name="Guerrero F.D."/>
            <person name="Moolhuijzen P."/>
            <person name="Goolsby J.A."/>
            <person name="Tidwell J."/>
            <person name="Bellgard S.E."/>
            <person name="Bellgard M.I."/>
        </authorList>
    </citation>
    <scope>NUCLEOTIDE SEQUENCE</scope>
    <source>
        <tissue evidence="1">Shoot tissue taken approximately 20 cm above the soil surface</tissue>
    </source>
</reference>
<name>A0A0A9DQX8_ARUDO</name>
<sequence length="135" mass="15727">MKVPCPPLLTNESSIKYSSNVLYIVEKHKLMVPSFISFPAYFQPVVLKSNRKKKLHVPPQTISIQHLPKISISIFQLQHHISMQPVRQHKNEFETVAKKEFHYISPNARNFHNSKRRTPNFLRNLSLVKSDQKVG</sequence>
<proteinExistence type="predicted"/>
<organism evidence="1">
    <name type="scientific">Arundo donax</name>
    <name type="common">Giant reed</name>
    <name type="synonym">Donax arundinaceus</name>
    <dbReference type="NCBI Taxonomy" id="35708"/>
    <lineage>
        <taxon>Eukaryota</taxon>
        <taxon>Viridiplantae</taxon>
        <taxon>Streptophyta</taxon>
        <taxon>Embryophyta</taxon>
        <taxon>Tracheophyta</taxon>
        <taxon>Spermatophyta</taxon>
        <taxon>Magnoliopsida</taxon>
        <taxon>Liliopsida</taxon>
        <taxon>Poales</taxon>
        <taxon>Poaceae</taxon>
        <taxon>PACMAD clade</taxon>
        <taxon>Arundinoideae</taxon>
        <taxon>Arundineae</taxon>
        <taxon>Arundo</taxon>
    </lineage>
</organism>
<dbReference type="AlphaFoldDB" id="A0A0A9DQX8"/>
<dbReference type="EMBL" id="GBRH01209830">
    <property type="protein sequence ID" value="JAD88065.1"/>
    <property type="molecule type" value="Transcribed_RNA"/>
</dbReference>
<evidence type="ECO:0000313" key="1">
    <source>
        <dbReference type="EMBL" id="JAD88065.1"/>
    </source>
</evidence>